<dbReference type="Gene3D" id="3.40.50.300">
    <property type="entry name" value="P-loop containing nucleotide triphosphate hydrolases"/>
    <property type="match status" value="3"/>
</dbReference>
<keyword evidence="7" id="KW-0378">Hydrolase</keyword>
<dbReference type="GO" id="GO:0005737">
    <property type="term" value="C:cytoplasm"/>
    <property type="evidence" value="ECO:0007669"/>
    <property type="project" value="TreeGrafter"/>
</dbReference>
<evidence type="ECO:0000256" key="3">
    <source>
        <dbReference type="ARBA" id="ARBA00023186"/>
    </source>
</evidence>
<keyword evidence="7" id="KW-0645">Protease</keyword>
<feature type="domain" description="AAA+ ATPase" evidence="5">
    <location>
        <begin position="630"/>
        <end position="765"/>
    </location>
</feature>
<dbReference type="PROSITE" id="PS00871">
    <property type="entry name" value="CLPAB_2"/>
    <property type="match status" value="1"/>
</dbReference>
<evidence type="ECO:0000313" key="7">
    <source>
        <dbReference type="EMBL" id="AYO28676.1"/>
    </source>
</evidence>
<dbReference type="SUPFAM" id="SSF52540">
    <property type="entry name" value="P-loop containing nucleoside triphosphate hydrolases"/>
    <property type="match status" value="2"/>
</dbReference>
<dbReference type="InterPro" id="IPR003593">
    <property type="entry name" value="AAA+_ATPase"/>
</dbReference>
<dbReference type="InterPro" id="IPR028299">
    <property type="entry name" value="ClpA/B_CS2"/>
</dbReference>
<dbReference type="GO" id="GO:0005524">
    <property type="term" value="F:ATP binding"/>
    <property type="evidence" value="ECO:0007669"/>
    <property type="project" value="UniProtKB-KW"/>
</dbReference>
<dbReference type="GO" id="GO:0016887">
    <property type="term" value="F:ATP hydrolysis activity"/>
    <property type="evidence" value="ECO:0007669"/>
    <property type="project" value="InterPro"/>
</dbReference>
<dbReference type="GO" id="GO:0008233">
    <property type="term" value="F:peptidase activity"/>
    <property type="evidence" value="ECO:0007669"/>
    <property type="project" value="UniProtKB-KW"/>
</dbReference>
<gene>
    <name evidence="7" type="primary">clpC</name>
</gene>
<keyword evidence="1" id="KW-0547">Nucleotide-binding</keyword>
<evidence type="ECO:0000259" key="6">
    <source>
        <dbReference type="SMART" id="SM01086"/>
    </source>
</evidence>
<dbReference type="InterPro" id="IPR041546">
    <property type="entry name" value="ClpA/ClpB_AAA_lid"/>
</dbReference>
<evidence type="ECO:0000256" key="4">
    <source>
        <dbReference type="SAM" id="MobiDB-lite"/>
    </source>
</evidence>
<feature type="compositionally biased region" description="Polar residues" evidence="4">
    <location>
        <begin position="770"/>
        <end position="780"/>
    </location>
</feature>
<keyword evidence="2" id="KW-0067">ATP-binding</keyword>
<accession>A0A3G2QZW1</accession>
<dbReference type="InterPro" id="IPR019489">
    <property type="entry name" value="Clp_ATPase_C"/>
</dbReference>
<dbReference type="InterPro" id="IPR050130">
    <property type="entry name" value="ClpA_ClpB"/>
</dbReference>
<protein>
    <submittedName>
        <fullName evidence="7">Clp protease ATP binding subunit</fullName>
    </submittedName>
</protein>
<feature type="region of interest" description="Disordered" evidence="4">
    <location>
        <begin position="763"/>
        <end position="784"/>
    </location>
</feature>
<reference evidence="7" key="1">
    <citation type="submission" date="2018-08" db="EMBL/GenBank/DDBJ databases">
        <title>Comparative Plastid Genomics of Synurophyceae: Evolutionary Evidence of Lateral Gene Transfer and Inverted Repeat Dynamics.</title>
        <authorList>
            <person name="Kim J.I."/>
            <person name="Shin H."/>
            <person name="Skaloud P."/>
            <person name="Jung J."/>
            <person name="Yoon H.S."/>
            <person name="Archibald J.M."/>
            <person name="Shin W."/>
        </authorList>
    </citation>
    <scope>NUCLEOTIDE SEQUENCE</scope>
    <source>
        <strain evidence="7">CCMP1781</strain>
    </source>
</reference>
<dbReference type="PRINTS" id="PR00300">
    <property type="entry name" value="CLPPROTEASEA"/>
</dbReference>
<dbReference type="GO" id="GO:0006508">
    <property type="term" value="P:proteolysis"/>
    <property type="evidence" value="ECO:0007669"/>
    <property type="project" value="UniProtKB-KW"/>
</dbReference>
<evidence type="ECO:0000256" key="1">
    <source>
        <dbReference type="ARBA" id="ARBA00022741"/>
    </source>
</evidence>
<dbReference type="Pfam" id="PF07724">
    <property type="entry name" value="AAA_2"/>
    <property type="match status" value="1"/>
</dbReference>
<geneLocation type="plastid" evidence="7"/>
<dbReference type="SMART" id="SM01086">
    <property type="entry name" value="ClpB_D2-small"/>
    <property type="match status" value="1"/>
</dbReference>
<feature type="domain" description="Clp ATPase C-terminal" evidence="6">
    <location>
        <begin position="922"/>
        <end position="1015"/>
    </location>
</feature>
<dbReference type="SMART" id="SM00382">
    <property type="entry name" value="AAA"/>
    <property type="match status" value="2"/>
</dbReference>
<organism evidence="7">
    <name type="scientific">Neotessella volvocina</name>
    <dbReference type="NCBI Taxonomy" id="52559"/>
    <lineage>
        <taxon>Eukaryota</taxon>
        <taxon>Sar</taxon>
        <taxon>Stramenopiles</taxon>
        <taxon>Ochrophyta</taxon>
        <taxon>Synurophyceae</taxon>
        <taxon>Synurales</taxon>
        <taxon>Neotessellaceae</taxon>
        <taxon>Neotessella</taxon>
    </lineage>
</organism>
<dbReference type="EMBL" id="MH795132">
    <property type="protein sequence ID" value="AYO28676.1"/>
    <property type="molecule type" value="Genomic_DNA"/>
</dbReference>
<keyword evidence="7" id="KW-0934">Plastid</keyword>
<dbReference type="InterPro" id="IPR027417">
    <property type="entry name" value="P-loop_NTPase"/>
</dbReference>
<dbReference type="GO" id="GO:0034605">
    <property type="term" value="P:cellular response to heat"/>
    <property type="evidence" value="ECO:0007669"/>
    <property type="project" value="TreeGrafter"/>
</dbReference>
<feature type="domain" description="AAA+ ATPase" evidence="5">
    <location>
        <begin position="49"/>
        <end position="192"/>
    </location>
</feature>
<evidence type="ECO:0000259" key="5">
    <source>
        <dbReference type="SMART" id="SM00382"/>
    </source>
</evidence>
<dbReference type="InterPro" id="IPR001270">
    <property type="entry name" value="ClpA/B"/>
</dbReference>
<dbReference type="AlphaFoldDB" id="A0A3G2QZW1"/>
<dbReference type="PANTHER" id="PTHR11638:SF175">
    <property type="entry name" value="ATP-DEPENDENT CLP PROTEASE, ATP-BINDING SUBUNIT CLPC"/>
    <property type="match status" value="1"/>
</dbReference>
<dbReference type="Gene3D" id="1.10.8.60">
    <property type="match status" value="1"/>
</dbReference>
<dbReference type="Pfam" id="PF10431">
    <property type="entry name" value="ClpB_D2-small"/>
    <property type="match status" value="1"/>
</dbReference>
<dbReference type="Pfam" id="PF00004">
    <property type="entry name" value="AAA"/>
    <property type="match status" value="1"/>
</dbReference>
<dbReference type="CDD" id="cd00009">
    <property type="entry name" value="AAA"/>
    <property type="match status" value="1"/>
</dbReference>
<dbReference type="PANTHER" id="PTHR11638">
    <property type="entry name" value="ATP-DEPENDENT CLP PROTEASE"/>
    <property type="match status" value="1"/>
</dbReference>
<dbReference type="FunFam" id="3.40.50.300:FF:000025">
    <property type="entry name" value="ATP-dependent Clp protease subunit"/>
    <property type="match status" value="1"/>
</dbReference>
<evidence type="ECO:0000256" key="2">
    <source>
        <dbReference type="ARBA" id="ARBA00022840"/>
    </source>
</evidence>
<sequence>MEQEEQDKGPALEIYGTDLTVLASVGGLDECFGREKELFELMEILVRRQKNNPVLVGDAGVGKTAIVELFASRIVENLVPFILEGRTLISLDLARIVAGSRYRGEFELRFQRVLDEVLEQPHIIIFIDEIHNLGGTGSAEGSLDAANILKPVLSRSGFQCIGATTTKEYQRIEKDPALNRRFQPIKVKEPSFDETVDILFGLRPSFESFHNVEISAGALRTAVDLSIRYINERFLPDKAIDLIDRAAAREVILLTSVSEGSALSALTNAGLNKIGALKAEAFRRGDIATEFVFQEIENSYRNFLFSWLESPLTIPEKADGILSPIGDGLFTTMRDSLLARVDELLFSSKNPRFITKQSQLTKNFSSTLCEDLYDYMRNELEYGRCAPFTISRASILTFGEWIFATTIFHPQDLESLIYLEENIENLLYELYIPEYFALSTYDKLFPTISLDTEMENLENEYSINYDIEIIQEKFEVLNELESIRIDIFKEYVESLQPLFRKGLVESLQYSSDLKFTEEELITIYTLLGFYSTMTGKNFLFETESAERIKIAKKLGDFSGLKKCIRELEVSNLLASITGIPIQKVTSIESTKLLNLEKTLHERVIGQEEAISAIAKAIRRSRLGMRNPNRPIASFFFCGPTGVGKTEVTKALAVSMFNSEADMIRFDMSEFMEKFAVSRLIGSPPGYVGYDDGGQLTDSVRKKPYSVVLFDEIEKAHPDVLNILLQILEDGRLTDSQKRLVPFDNTIIIMTSNAAAEEIQQILKEDREKSSTSTNEKNGISETKIIPDKKTGLSFPSIVPQNRTLTMLSNQQLEVETILDEYVGSMSFFSRKVEQNFEKDLNIERELENSFKVLDNVDFYQKELEKEKTNEESGKFVEKLRKDEKEKEQLNIKLKNAVVERLSTMFLPEFLNRLDDIIVFQPLRPEELRKICDLMINTIVKRVEERDVILQVDDSVREFLTKEGYNPAFGARPLRRLITKTIEDRVSENLLVTTDEIIKEKQIIRITIDNKDQVQLINQTIKNKEIKTSIEPIEVEFEKDFDFKKEKSIKLQSNMFYPQHPGDGYIFEITSESKKLVPINILDFKKFFTVFGSNFKLTYFENIVTNFGQNFFAAPKMSYSEDLVFIYESTNPKKIRKIVKKHKLQKPVNKIQVKIKKEYKNLYKFNFV</sequence>
<dbReference type="InterPro" id="IPR003959">
    <property type="entry name" value="ATPase_AAA_core"/>
</dbReference>
<proteinExistence type="predicted"/>
<keyword evidence="3" id="KW-0143">Chaperone</keyword>
<name>A0A3G2QZW1_9STRA</name>
<dbReference type="Pfam" id="PF17871">
    <property type="entry name" value="AAA_lid_9"/>
    <property type="match status" value="1"/>
</dbReference>
<dbReference type="CDD" id="cd19499">
    <property type="entry name" value="RecA-like_ClpB_Hsp104-like"/>
    <property type="match status" value="1"/>
</dbReference>